<gene>
    <name evidence="2" type="ORF">GCM10009775_02870</name>
</gene>
<reference evidence="2 3" key="1">
    <citation type="journal article" date="2019" name="Int. J. Syst. Evol. Microbiol.">
        <title>The Global Catalogue of Microorganisms (GCM) 10K type strain sequencing project: providing services to taxonomists for standard genome sequencing and annotation.</title>
        <authorList>
            <consortium name="The Broad Institute Genomics Platform"/>
            <consortium name="The Broad Institute Genome Sequencing Center for Infectious Disease"/>
            <person name="Wu L."/>
            <person name="Ma J."/>
        </authorList>
    </citation>
    <scope>NUCLEOTIDE SEQUENCE [LARGE SCALE GENOMIC DNA]</scope>
    <source>
        <strain evidence="2 3">JCM 14900</strain>
    </source>
</reference>
<dbReference type="RefSeq" id="WP_248149158.1">
    <property type="nucleotide sequence ID" value="NZ_BAAAOF010000001.1"/>
</dbReference>
<proteinExistence type="predicted"/>
<evidence type="ECO:0000313" key="2">
    <source>
        <dbReference type="EMBL" id="GAA1913618.1"/>
    </source>
</evidence>
<organism evidence="2 3">
    <name type="scientific">Microbacterium aoyamense</name>
    <dbReference type="NCBI Taxonomy" id="344166"/>
    <lineage>
        <taxon>Bacteria</taxon>
        <taxon>Bacillati</taxon>
        <taxon>Actinomycetota</taxon>
        <taxon>Actinomycetes</taxon>
        <taxon>Micrococcales</taxon>
        <taxon>Microbacteriaceae</taxon>
        <taxon>Microbacterium</taxon>
    </lineage>
</organism>
<comment type="caution">
    <text evidence="2">The sequence shown here is derived from an EMBL/GenBank/DDBJ whole genome shotgun (WGS) entry which is preliminary data.</text>
</comment>
<dbReference type="EMBL" id="BAAAOF010000001">
    <property type="protein sequence ID" value="GAA1913618.1"/>
    <property type="molecule type" value="Genomic_DNA"/>
</dbReference>
<feature type="coiled-coil region" evidence="1">
    <location>
        <begin position="36"/>
        <end position="63"/>
    </location>
</feature>
<protein>
    <recommendedName>
        <fullName evidence="4">WXG100 family type VII secretion target</fullName>
    </recommendedName>
</protein>
<dbReference type="Proteomes" id="UP001501343">
    <property type="component" value="Unassembled WGS sequence"/>
</dbReference>
<sequence length="134" mass="14183">MRRSTRVGAIPSELGWLIDELDDLATRISTLEAPSGEALANNVAKLQALIADMQAQLDAWTASRWTNAQIDARIDMKVAAYVAAYMAGSVSIGGDLNVIGAVTMPGVRGTDLSSAPSRVTMWQAGPSDNRLGHT</sequence>
<accession>A0ABN2P717</accession>
<evidence type="ECO:0000313" key="3">
    <source>
        <dbReference type="Proteomes" id="UP001501343"/>
    </source>
</evidence>
<name>A0ABN2P717_9MICO</name>
<evidence type="ECO:0008006" key="4">
    <source>
        <dbReference type="Google" id="ProtNLM"/>
    </source>
</evidence>
<evidence type="ECO:0000256" key="1">
    <source>
        <dbReference type="SAM" id="Coils"/>
    </source>
</evidence>
<keyword evidence="3" id="KW-1185">Reference proteome</keyword>
<keyword evidence="1" id="KW-0175">Coiled coil</keyword>